<dbReference type="EMBL" id="ADBL01000246">
    <property type="status" value="NOT_ANNOTATED_CDS"/>
    <property type="molecule type" value="Genomic_DNA"/>
</dbReference>
<organism evidence="3 4">
    <name type="scientific">Magnaporthiopsis poae (strain ATCC 64411 / 73-15)</name>
    <name type="common">Kentucky bluegrass fungus</name>
    <name type="synonym">Magnaporthe poae</name>
    <dbReference type="NCBI Taxonomy" id="644358"/>
    <lineage>
        <taxon>Eukaryota</taxon>
        <taxon>Fungi</taxon>
        <taxon>Dikarya</taxon>
        <taxon>Ascomycota</taxon>
        <taxon>Pezizomycotina</taxon>
        <taxon>Sordariomycetes</taxon>
        <taxon>Sordariomycetidae</taxon>
        <taxon>Magnaporthales</taxon>
        <taxon>Magnaporthaceae</taxon>
        <taxon>Magnaporthiopsis</taxon>
    </lineage>
</organism>
<reference evidence="2" key="2">
    <citation type="submission" date="2010-05" db="EMBL/GenBank/DDBJ databases">
        <title>The Genome Sequence of Magnaporthe poae strain ATCC 64411.</title>
        <authorList>
            <consortium name="The Broad Institute Genome Sequencing Platform"/>
            <consortium name="Broad Institute Genome Sequencing Center for Infectious Disease"/>
            <person name="Ma L.-J."/>
            <person name="Dead R."/>
            <person name="Young S."/>
            <person name="Zeng Q."/>
            <person name="Koehrsen M."/>
            <person name="Alvarado L."/>
            <person name="Berlin A."/>
            <person name="Chapman S.B."/>
            <person name="Chen Z."/>
            <person name="Freedman E."/>
            <person name="Gellesch M."/>
            <person name="Goldberg J."/>
            <person name="Griggs A."/>
            <person name="Gujja S."/>
            <person name="Heilman E.R."/>
            <person name="Heiman D."/>
            <person name="Hepburn T."/>
            <person name="Howarth C."/>
            <person name="Jen D."/>
            <person name="Larson L."/>
            <person name="Mehta T."/>
            <person name="Neiman D."/>
            <person name="Pearson M."/>
            <person name="Roberts A."/>
            <person name="Saif S."/>
            <person name="Shea T."/>
            <person name="Shenoy N."/>
            <person name="Sisk P."/>
            <person name="Stolte C."/>
            <person name="Sykes S."/>
            <person name="Walk T."/>
            <person name="White J."/>
            <person name="Yandava C."/>
            <person name="Haas B."/>
            <person name="Nusbaum C."/>
            <person name="Birren B."/>
        </authorList>
    </citation>
    <scope>NUCLEOTIDE SEQUENCE</scope>
    <source>
        <strain evidence="2">ATCC 64411</strain>
    </source>
</reference>
<evidence type="ECO:0000256" key="1">
    <source>
        <dbReference type="SAM" id="MobiDB-lite"/>
    </source>
</evidence>
<feature type="compositionally biased region" description="Basic and acidic residues" evidence="1">
    <location>
        <begin position="37"/>
        <end position="46"/>
    </location>
</feature>
<gene>
    <name evidence="2" type="ORF">MAPG_01054</name>
</gene>
<dbReference type="EMBL" id="GL876966">
    <property type="protein sequence ID" value="KLU81974.1"/>
    <property type="molecule type" value="Genomic_DNA"/>
</dbReference>
<reference evidence="3" key="5">
    <citation type="submission" date="2015-06" db="UniProtKB">
        <authorList>
            <consortium name="EnsemblFungi"/>
        </authorList>
    </citation>
    <scope>IDENTIFICATION</scope>
    <source>
        <strain evidence="3">ATCC 64411</strain>
    </source>
</reference>
<keyword evidence="4" id="KW-1185">Reference proteome</keyword>
<proteinExistence type="predicted"/>
<feature type="region of interest" description="Disordered" evidence="1">
    <location>
        <begin position="26"/>
        <end position="54"/>
    </location>
</feature>
<reference evidence="4" key="1">
    <citation type="submission" date="2010-05" db="EMBL/GenBank/DDBJ databases">
        <title>The genome sequence of Magnaporthe poae strain ATCC 64411.</title>
        <authorList>
            <person name="Ma L.-J."/>
            <person name="Dead R."/>
            <person name="Young S."/>
            <person name="Zeng Q."/>
            <person name="Koehrsen M."/>
            <person name="Alvarado L."/>
            <person name="Berlin A."/>
            <person name="Chapman S.B."/>
            <person name="Chen Z."/>
            <person name="Freedman E."/>
            <person name="Gellesch M."/>
            <person name="Goldberg J."/>
            <person name="Griggs A."/>
            <person name="Gujja S."/>
            <person name="Heilman E.R."/>
            <person name="Heiman D."/>
            <person name="Hepburn T."/>
            <person name="Howarth C."/>
            <person name="Jen D."/>
            <person name="Larson L."/>
            <person name="Mehta T."/>
            <person name="Neiman D."/>
            <person name="Pearson M."/>
            <person name="Roberts A."/>
            <person name="Saif S."/>
            <person name="Shea T."/>
            <person name="Shenoy N."/>
            <person name="Sisk P."/>
            <person name="Stolte C."/>
            <person name="Sykes S."/>
            <person name="Walk T."/>
            <person name="White J."/>
            <person name="Yandava C."/>
            <person name="Haas B."/>
            <person name="Nusbaum C."/>
            <person name="Birren B."/>
        </authorList>
    </citation>
    <scope>NUCLEOTIDE SEQUENCE [LARGE SCALE GENOMIC DNA]</scope>
    <source>
        <strain evidence="4">ATCC 64411 / 73-15</strain>
    </source>
</reference>
<dbReference type="Proteomes" id="UP000011715">
    <property type="component" value="Unassembled WGS sequence"/>
</dbReference>
<reference evidence="2" key="3">
    <citation type="submission" date="2011-03" db="EMBL/GenBank/DDBJ databases">
        <title>Annotation of Magnaporthe poae ATCC 64411.</title>
        <authorList>
            <person name="Ma L.-J."/>
            <person name="Dead R."/>
            <person name="Young S.K."/>
            <person name="Zeng Q."/>
            <person name="Gargeya S."/>
            <person name="Fitzgerald M."/>
            <person name="Haas B."/>
            <person name="Abouelleil A."/>
            <person name="Alvarado L."/>
            <person name="Arachchi H.M."/>
            <person name="Berlin A."/>
            <person name="Brown A."/>
            <person name="Chapman S.B."/>
            <person name="Chen Z."/>
            <person name="Dunbar C."/>
            <person name="Freedman E."/>
            <person name="Gearin G."/>
            <person name="Gellesch M."/>
            <person name="Goldberg J."/>
            <person name="Griggs A."/>
            <person name="Gujja S."/>
            <person name="Heiman D."/>
            <person name="Howarth C."/>
            <person name="Larson L."/>
            <person name="Lui A."/>
            <person name="MacDonald P.J.P."/>
            <person name="Mehta T."/>
            <person name="Montmayeur A."/>
            <person name="Murphy C."/>
            <person name="Neiman D."/>
            <person name="Pearson M."/>
            <person name="Priest M."/>
            <person name="Roberts A."/>
            <person name="Saif S."/>
            <person name="Shea T."/>
            <person name="Shenoy N."/>
            <person name="Sisk P."/>
            <person name="Stolte C."/>
            <person name="Sykes S."/>
            <person name="Yandava C."/>
            <person name="Wortman J."/>
            <person name="Nusbaum C."/>
            <person name="Birren B."/>
        </authorList>
    </citation>
    <scope>NUCLEOTIDE SEQUENCE</scope>
    <source>
        <strain evidence="2">ATCC 64411</strain>
    </source>
</reference>
<protein>
    <submittedName>
        <fullName evidence="2 3">Uncharacterized protein</fullName>
    </submittedName>
</protein>
<dbReference type="VEuPathDB" id="FungiDB:MAPG_01054"/>
<name>A0A0C4DMP3_MAGP6</name>
<evidence type="ECO:0000313" key="3">
    <source>
        <dbReference type="EnsemblFungi" id="MAPG_01054T0"/>
    </source>
</evidence>
<evidence type="ECO:0000313" key="4">
    <source>
        <dbReference type="Proteomes" id="UP000011715"/>
    </source>
</evidence>
<dbReference type="AlphaFoldDB" id="A0A0C4DMP3"/>
<evidence type="ECO:0000313" key="2">
    <source>
        <dbReference type="EMBL" id="KLU81974.1"/>
    </source>
</evidence>
<reference evidence="3" key="4">
    <citation type="journal article" date="2015" name="G3 (Bethesda)">
        <title>Genome sequences of three phytopathogenic species of the Magnaporthaceae family of fungi.</title>
        <authorList>
            <person name="Okagaki L.H."/>
            <person name="Nunes C.C."/>
            <person name="Sailsbery J."/>
            <person name="Clay B."/>
            <person name="Brown D."/>
            <person name="John T."/>
            <person name="Oh Y."/>
            <person name="Young N."/>
            <person name="Fitzgerald M."/>
            <person name="Haas B.J."/>
            <person name="Zeng Q."/>
            <person name="Young S."/>
            <person name="Adiconis X."/>
            <person name="Fan L."/>
            <person name="Levin J.Z."/>
            <person name="Mitchell T.K."/>
            <person name="Okubara P.A."/>
            <person name="Farman M.L."/>
            <person name="Kohn L.M."/>
            <person name="Birren B."/>
            <person name="Ma L.-J."/>
            <person name="Dean R.A."/>
        </authorList>
    </citation>
    <scope>NUCLEOTIDE SEQUENCE</scope>
    <source>
        <strain evidence="3">ATCC 64411 / 73-15</strain>
    </source>
</reference>
<accession>A0A0C4DMP3</accession>
<sequence>MVILLQGFVMDWWKAKWHSSLTYSPTEPGLQRSAWRHTSEEAGEIKHGRRGAHTQTGALGCHLACEGRGSPGRKVGLLRDIGNHHTHQVSHPPTPWSGPSHRRPSHS</sequence>
<dbReference type="EnsemblFungi" id="MAPG_01054T0">
    <property type="protein sequence ID" value="MAPG_01054T0"/>
    <property type="gene ID" value="MAPG_01054"/>
</dbReference>
<feature type="region of interest" description="Disordered" evidence="1">
    <location>
        <begin position="72"/>
        <end position="107"/>
    </location>
</feature>